<evidence type="ECO:0008006" key="3">
    <source>
        <dbReference type="Google" id="ProtNLM"/>
    </source>
</evidence>
<gene>
    <name evidence="1" type="ORF">HRH59_09400</name>
</gene>
<dbReference type="AlphaFoldDB" id="A0A7Y5EHT1"/>
<dbReference type="EMBL" id="JABSOD010000007">
    <property type="protein sequence ID" value="NRQ42764.1"/>
    <property type="molecule type" value="Genomic_DNA"/>
</dbReference>
<keyword evidence="2" id="KW-1185">Reference proteome</keyword>
<organism evidence="1 2">
    <name type="scientific">Rheinheimera lutimaris</name>
    <dbReference type="NCBI Taxonomy" id="2740584"/>
    <lineage>
        <taxon>Bacteria</taxon>
        <taxon>Pseudomonadati</taxon>
        <taxon>Pseudomonadota</taxon>
        <taxon>Gammaproteobacteria</taxon>
        <taxon>Chromatiales</taxon>
        <taxon>Chromatiaceae</taxon>
        <taxon>Rheinheimera</taxon>
    </lineage>
</organism>
<protein>
    <recommendedName>
        <fullName evidence="3">Lipoprotein</fullName>
    </recommendedName>
</protein>
<name>A0A7Y5EHT1_9GAMM</name>
<dbReference type="RefSeq" id="WP_173501007.1">
    <property type="nucleotide sequence ID" value="NZ_JABSOD010000007.1"/>
</dbReference>
<reference evidence="1 2" key="1">
    <citation type="submission" date="2020-06" db="EMBL/GenBank/DDBJ databases">
        <title>Rheinheimera sp. nov., a marine bacterium isolated from coastal.</title>
        <authorList>
            <person name="Yu Q."/>
            <person name="Qi Y."/>
            <person name="Pu J."/>
        </authorList>
    </citation>
    <scope>NUCLEOTIDE SEQUENCE [LARGE SCALE GENOMIC DNA]</scope>
    <source>
        <strain evidence="1 2">YQF-2</strain>
    </source>
</reference>
<accession>A0A7Y5EHT1</accession>
<sequence>MRLMVCSFLVLLGGCASQQQVTGFEQDMMSEIDCPGGVEHSYDTTIFSSDEPQNVGKTKVNTKCRQIDMRSDLEKQQGKR</sequence>
<comment type="caution">
    <text evidence="1">The sequence shown here is derived from an EMBL/GenBank/DDBJ whole genome shotgun (WGS) entry which is preliminary data.</text>
</comment>
<proteinExistence type="predicted"/>
<evidence type="ECO:0000313" key="2">
    <source>
        <dbReference type="Proteomes" id="UP000523161"/>
    </source>
</evidence>
<evidence type="ECO:0000313" key="1">
    <source>
        <dbReference type="EMBL" id="NRQ42764.1"/>
    </source>
</evidence>
<dbReference type="Proteomes" id="UP000523161">
    <property type="component" value="Unassembled WGS sequence"/>
</dbReference>
<dbReference type="PROSITE" id="PS51257">
    <property type="entry name" value="PROKAR_LIPOPROTEIN"/>
    <property type="match status" value="1"/>
</dbReference>